<dbReference type="Gene3D" id="3.30.200.20">
    <property type="entry name" value="Phosphorylase Kinase, domain 1"/>
    <property type="match status" value="1"/>
</dbReference>
<keyword evidence="3" id="KW-1003">Cell membrane</keyword>
<name>A0AAV6XD30_9LAMI</name>
<dbReference type="GO" id="GO:0004674">
    <property type="term" value="F:protein serine/threonine kinase activity"/>
    <property type="evidence" value="ECO:0007669"/>
    <property type="project" value="UniProtKB-KW"/>
</dbReference>
<evidence type="ECO:0000256" key="5">
    <source>
        <dbReference type="ARBA" id="ARBA00022679"/>
    </source>
</evidence>
<protein>
    <recommendedName>
        <fullName evidence="12">Protein kinase domain-containing protein</fullName>
    </recommendedName>
</protein>
<evidence type="ECO:0000256" key="9">
    <source>
        <dbReference type="ARBA" id="ARBA00023136"/>
    </source>
</evidence>
<evidence type="ECO:0000313" key="13">
    <source>
        <dbReference type="EMBL" id="KAG8380379.1"/>
    </source>
</evidence>
<keyword evidence="6" id="KW-0547">Nucleotide-binding</keyword>
<evidence type="ECO:0000256" key="4">
    <source>
        <dbReference type="ARBA" id="ARBA00022527"/>
    </source>
</evidence>
<comment type="subcellular location">
    <subcellularLocation>
        <location evidence="1">Cell membrane</location>
        <topology evidence="1">Lipid-anchor</topology>
    </subcellularLocation>
</comment>
<dbReference type="GO" id="GO:0090404">
    <property type="term" value="C:pollen tube tip"/>
    <property type="evidence" value="ECO:0007669"/>
    <property type="project" value="UniProtKB-ARBA"/>
</dbReference>
<dbReference type="EMBL" id="WHWC01000006">
    <property type="protein sequence ID" value="KAG8380379.1"/>
    <property type="molecule type" value="Genomic_DNA"/>
</dbReference>
<evidence type="ECO:0000313" key="14">
    <source>
        <dbReference type="Proteomes" id="UP000826271"/>
    </source>
</evidence>
<dbReference type="Gene3D" id="1.10.510.10">
    <property type="entry name" value="Transferase(Phosphotransferase) domain 1"/>
    <property type="match status" value="1"/>
</dbReference>
<evidence type="ECO:0000256" key="8">
    <source>
        <dbReference type="ARBA" id="ARBA00022840"/>
    </source>
</evidence>
<keyword evidence="5" id="KW-0808">Transferase</keyword>
<dbReference type="FunFam" id="1.10.510.10:FF:000032">
    <property type="entry name" value="Serine/threonine-protein kinase PBS1"/>
    <property type="match status" value="1"/>
</dbReference>
<dbReference type="InterPro" id="IPR008271">
    <property type="entry name" value="Ser/Thr_kinase_AS"/>
</dbReference>
<dbReference type="PANTHER" id="PTHR47985:SF17">
    <property type="entry name" value="SERINE_THREONINE-PROTEIN KINASE CDL1-LIKE"/>
    <property type="match status" value="1"/>
</dbReference>
<evidence type="ECO:0000256" key="7">
    <source>
        <dbReference type="ARBA" id="ARBA00022777"/>
    </source>
</evidence>
<evidence type="ECO:0000256" key="11">
    <source>
        <dbReference type="SAM" id="MobiDB-lite"/>
    </source>
</evidence>
<dbReference type="SMART" id="SM00220">
    <property type="entry name" value="S_TKc"/>
    <property type="match status" value="1"/>
</dbReference>
<feature type="compositionally biased region" description="Polar residues" evidence="11">
    <location>
        <begin position="491"/>
        <end position="501"/>
    </location>
</feature>
<feature type="compositionally biased region" description="Acidic residues" evidence="11">
    <location>
        <begin position="407"/>
        <end position="436"/>
    </location>
</feature>
<dbReference type="Proteomes" id="UP000826271">
    <property type="component" value="Unassembled WGS sequence"/>
</dbReference>
<accession>A0AAV6XD30</accession>
<dbReference type="PROSITE" id="PS00108">
    <property type="entry name" value="PROTEIN_KINASE_ST"/>
    <property type="match status" value="1"/>
</dbReference>
<dbReference type="CDD" id="cd14066">
    <property type="entry name" value="STKc_IRAK"/>
    <property type="match status" value="1"/>
</dbReference>
<sequence length="501" mass="55511">MGCFPCCRRKKGSLKGDHLPTAQAKIAISQSHDAPVCYGSHQTPLSYTNNNAEDGNNTAIAFAFRELAVATKNFRQECLIGEGGVGRVFKGTLQSSGQIVAVRQLDRSGTQGGKEFQVEVLMLSLLSHPNIVKIIGYCADGDQRLLVYEYIPSGSLKNRLFDVSGDKRPLDWTTRMKIAAGVAQGLEYLHEKANPAIIYRDLKSSNIMLDETNNPRLSEYGLAKLFQSGNKMHVSSYGYCAPEYERNGELTLKSDVYSFGVVLLELITGRRAFDNARPTMEQNLASWVSMFIHIFNLFDLGRKSPVQPDPSKSEAQPFFRDPKTFPDMADPLLERKFLVTSLNQAVGVASMCLQEEPSVRPLITDVVAALSFLAMAPPEAPIPTRLVPMLSSRVEITSQGSYGERQEDSEEEYSSEGEDDTPENDPEEDSDVDTNSEQDIIHEPRERSGPDPFRCELPHPFTVPNSRCSGNVDSEYGDDDPKATKPERRNGNQSVNVLGHF</sequence>
<keyword evidence="7" id="KW-0418">Kinase</keyword>
<evidence type="ECO:0000259" key="12">
    <source>
        <dbReference type="PROSITE" id="PS50011"/>
    </source>
</evidence>
<keyword evidence="4" id="KW-0723">Serine/threonine-protein kinase</keyword>
<dbReference type="GO" id="GO:0010183">
    <property type="term" value="P:pollen tube guidance"/>
    <property type="evidence" value="ECO:0007669"/>
    <property type="project" value="UniProtKB-ARBA"/>
</dbReference>
<evidence type="ECO:0000256" key="10">
    <source>
        <dbReference type="ARBA" id="ARBA00023288"/>
    </source>
</evidence>
<keyword evidence="9" id="KW-0472">Membrane</keyword>
<proteinExistence type="inferred from homology"/>
<dbReference type="Pfam" id="PF00069">
    <property type="entry name" value="Pkinase"/>
    <property type="match status" value="1"/>
</dbReference>
<dbReference type="InterPro" id="IPR000719">
    <property type="entry name" value="Prot_kinase_dom"/>
</dbReference>
<feature type="compositionally biased region" description="Basic and acidic residues" evidence="11">
    <location>
        <begin position="479"/>
        <end position="490"/>
    </location>
</feature>
<dbReference type="PANTHER" id="PTHR47985">
    <property type="entry name" value="OS07G0668900 PROTEIN"/>
    <property type="match status" value="1"/>
</dbReference>
<comment type="caution">
    <text evidence="13">The sequence shown here is derived from an EMBL/GenBank/DDBJ whole genome shotgun (WGS) entry which is preliminary data.</text>
</comment>
<reference evidence="13" key="1">
    <citation type="submission" date="2019-10" db="EMBL/GenBank/DDBJ databases">
        <authorList>
            <person name="Zhang R."/>
            <person name="Pan Y."/>
            <person name="Wang J."/>
            <person name="Ma R."/>
            <person name="Yu S."/>
        </authorList>
    </citation>
    <scope>NUCLEOTIDE SEQUENCE</scope>
    <source>
        <strain evidence="13">LA-IB0</strain>
        <tissue evidence="13">Leaf</tissue>
    </source>
</reference>
<dbReference type="GO" id="GO:0005886">
    <property type="term" value="C:plasma membrane"/>
    <property type="evidence" value="ECO:0007669"/>
    <property type="project" value="UniProtKB-SubCell"/>
</dbReference>
<dbReference type="FunFam" id="3.30.200.20:FF:000266">
    <property type="entry name" value="probable serine/threonine-protein kinase RLCKVII"/>
    <property type="match status" value="1"/>
</dbReference>
<dbReference type="PROSITE" id="PS50011">
    <property type="entry name" value="PROTEIN_KINASE_DOM"/>
    <property type="match status" value="1"/>
</dbReference>
<feature type="compositionally biased region" description="Polar residues" evidence="11">
    <location>
        <begin position="463"/>
        <end position="472"/>
    </location>
</feature>
<evidence type="ECO:0000256" key="3">
    <source>
        <dbReference type="ARBA" id="ARBA00022475"/>
    </source>
</evidence>
<dbReference type="AlphaFoldDB" id="A0AAV6XD30"/>
<keyword evidence="14" id="KW-1185">Reference proteome</keyword>
<organism evidence="13 14">
    <name type="scientific">Buddleja alternifolia</name>
    <dbReference type="NCBI Taxonomy" id="168488"/>
    <lineage>
        <taxon>Eukaryota</taxon>
        <taxon>Viridiplantae</taxon>
        <taxon>Streptophyta</taxon>
        <taxon>Embryophyta</taxon>
        <taxon>Tracheophyta</taxon>
        <taxon>Spermatophyta</taxon>
        <taxon>Magnoliopsida</taxon>
        <taxon>eudicotyledons</taxon>
        <taxon>Gunneridae</taxon>
        <taxon>Pentapetalae</taxon>
        <taxon>asterids</taxon>
        <taxon>lamiids</taxon>
        <taxon>Lamiales</taxon>
        <taxon>Scrophulariaceae</taxon>
        <taxon>Buddlejeae</taxon>
        <taxon>Buddleja</taxon>
    </lineage>
</organism>
<evidence type="ECO:0000256" key="6">
    <source>
        <dbReference type="ARBA" id="ARBA00022741"/>
    </source>
</evidence>
<evidence type="ECO:0000256" key="2">
    <source>
        <dbReference type="ARBA" id="ARBA00008684"/>
    </source>
</evidence>
<keyword evidence="8" id="KW-0067">ATP-binding</keyword>
<keyword evidence="10" id="KW-0449">Lipoprotein</keyword>
<evidence type="ECO:0000256" key="1">
    <source>
        <dbReference type="ARBA" id="ARBA00004193"/>
    </source>
</evidence>
<dbReference type="GO" id="GO:0005524">
    <property type="term" value="F:ATP binding"/>
    <property type="evidence" value="ECO:0007669"/>
    <property type="project" value="UniProtKB-KW"/>
</dbReference>
<feature type="compositionally biased region" description="Basic and acidic residues" evidence="11">
    <location>
        <begin position="439"/>
        <end position="457"/>
    </location>
</feature>
<dbReference type="InterPro" id="IPR011009">
    <property type="entry name" value="Kinase-like_dom_sf"/>
</dbReference>
<feature type="domain" description="Protein kinase" evidence="12">
    <location>
        <begin position="74"/>
        <end position="373"/>
    </location>
</feature>
<comment type="similarity">
    <text evidence="2">Belongs to the protein kinase superfamily. Ser/Thr protein kinase family.</text>
</comment>
<dbReference type="SUPFAM" id="SSF56112">
    <property type="entry name" value="Protein kinase-like (PK-like)"/>
    <property type="match status" value="1"/>
</dbReference>
<gene>
    <name evidence="13" type="ORF">BUALT_Bualt06G0009300</name>
</gene>
<feature type="region of interest" description="Disordered" evidence="11">
    <location>
        <begin position="397"/>
        <end position="501"/>
    </location>
</feature>